<name>A0ACC5ZXH4_9RHOB</name>
<gene>
    <name evidence="1" type="ORF">M8744_08775</name>
</gene>
<evidence type="ECO:0000313" key="2">
    <source>
        <dbReference type="Proteomes" id="UP001203036"/>
    </source>
</evidence>
<keyword evidence="1" id="KW-0378">Hydrolase</keyword>
<evidence type="ECO:0000313" key="1">
    <source>
        <dbReference type="EMBL" id="MCM2562239.1"/>
    </source>
</evidence>
<organism evidence="1 2">
    <name type="scientific">Lutimaribacter degradans</name>
    <dbReference type="NCBI Taxonomy" id="2945989"/>
    <lineage>
        <taxon>Bacteria</taxon>
        <taxon>Pseudomonadati</taxon>
        <taxon>Pseudomonadota</taxon>
        <taxon>Alphaproteobacteria</taxon>
        <taxon>Rhodobacterales</taxon>
        <taxon>Roseobacteraceae</taxon>
        <taxon>Lutimaribacter</taxon>
    </lineage>
</organism>
<sequence length="490" mass="53935">MSFDDLMAHERQTQALAQVAGRLGWDQETVMPRGAGNQRAEEMGAVAAILHARRTDPRLGEWLAAIDDAALDPVGKAQMRHIRRDYARATRLPADLAAEIARTRSLAHQRWAEARAAEDVAHFLPMLEKMVDLKRQEGAALADGGDVYDALLQDYEPGATAAGLEAMFGALRPRLVALRAACLDRPAPKGLEGRFDEAAQMRLARMLAKTFGYDMARGRVDKAVHPFSSGSGDDVRITTRTNPEDPFNCFYSTIHEVGHASYEQGIDPAYAMTPLGQGVSMGVHESQSRIYENQLGRSRAFTGWLFERMREAFGDIGVTDADAFYAAVNTLQPGHIRTEADEVQYNLHVLLRFDLERDLIAGRLDVSNLEEAWNSRFAADFGYAVDKPSNGCLQDVHWSEGLFGYFPTYTLGNVYAGCLMKALTRAVPDWEAQLAAGDLAGATGWLRAAVQRHGGLMEPREVIAQACGEEPSEAPLLEYLEQKFGALYGL</sequence>
<protein>
    <submittedName>
        <fullName evidence="1">Carboxypeptidase M32</fullName>
    </submittedName>
</protein>
<comment type="caution">
    <text evidence="1">The sequence shown here is derived from an EMBL/GenBank/DDBJ whole genome shotgun (WGS) entry which is preliminary data.</text>
</comment>
<reference evidence="1" key="1">
    <citation type="submission" date="2022-06" db="EMBL/GenBank/DDBJ databases">
        <title>Lutimaribacter sp. EGI FJ00013, a novel bacterium isolated from a salt lake sediment enrichment.</title>
        <authorList>
            <person name="Gao L."/>
            <person name="Fang B.-Z."/>
            <person name="Li W.-J."/>
        </authorList>
    </citation>
    <scope>NUCLEOTIDE SEQUENCE</scope>
    <source>
        <strain evidence="1">EGI FJ00013</strain>
    </source>
</reference>
<accession>A0ACC5ZXH4</accession>
<proteinExistence type="predicted"/>
<keyword evidence="1" id="KW-0645">Protease</keyword>
<keyword evidence="2" id="KW-1185">Reference proteome</keyword>
<dbReference type="EMBL" id="JAMQGO010000004">
    <property type="protein sequence ID" value="MCM2562239.1"/>
    <property type="molecule type" value="Genomic_DNA"/>
</dbReference>
<dbReference type="Proteomes" id="UP001203036">
    <property type="component" value="Unassembled WGS sequence"/>
</dbReference>
<keyword evidence="1" id="KW-0121">Carboxypeptidase</keyword>